<organism evidence="3 4">
    <name type="scientific">Sideroxydans lithotrophicus (strain ES-1)</name>
    <dbReference type="NCBI Taxonomy" id="580332"/>
    <lineage>
        <taxon>Bacteria</taxon>
        <taxon>Pseudomonadati</taxon>
        <taxon>Pseudomonadota</taxon>
        <taxon>Betaproteobacteria</taxon>
        <taxon>Nitrosomonadales</taxon>
        <taxon>Gallionellaceae</taxon>
        <taxon>Sideroxydans</taxon>
    </lineage>
</organism>
<dbReference type="CDD" id="cd07302">
    <property type="entry name" value="CHD"/>
    <property type="match status" value="1"/>
</dbReference>
<accession>D5CTI6</accession>
<feature type="domain" description="FHA" evidence="1">
    <location>
        <begin position="213"/>
        <end position="256"/>
    </location>
</feature>
<dbReference type="SUPFAM" id="SSF49879">
    <property type="entry name" value="SMAD/FHA domain"/>
    <property type="match status" value="1"/>
</dbReference>
<dbReference type="PANTHER" id="PTHR43081">
    <property type="entry name" value="ADENYLATE CYCLASE, TERMINAL-DIFFERENTIATION SPECIFIC-RELATED"/>
    <property type="match status" value="1"/>
</dbReference>
<dbReference type="InterPro" id="IPR050697">
    <property type="entry name" value="Adenylyl/Guanylyl_Cyclase_3/4"/>
</dbReference>
<reference evidence="3 4" key="1">
    <citation type="submission" date="2010-03" db="EMBL/GenBank/DDBJ databases">
        <title>Complete sequence of Sideroxydans lithotrophicus ES-1.</title>
        <authorList>
            <consortium name="US DOE Joint Genome Institute"/>
            <person name="Lucas S."/>
            <person name="Copeland A."/>
            <person name="Lapidus A."/>
            <person name="Cheng J.-F."/>
            <person name="Bruce D."/>
            <person name="Goodwin L."/>
            <person name="Pitluck S."/>
            <person name="Munk A.C."/>
            <person name="Detter J.C."/>
            <person name="Han C."/>
            <person name="Tapia R."/>
            <person name="Larimer F."/>
            <person name="Land M."/>
            <person name="Hauser L."/>
            <person name="Kyrpides N."/>
            <person name="Ivanova N."/>
            <person name="Emerson D."/>
            <person name="Woyke T."/>
        </authorList>
    </citation>
    <scope>NUCLEOTIDE SEQUENCE [LARGE SCALE GENOMIC DNA]</scope>
    <source>
        <strain evidence="3 4">ES-1</strain>
    </source>
</reference>
<dbReference type="eggNOG" id="COG1716">
    <property type="taxonomic scope" value="Bacteria"/>
</dbReference>
<evidence type="ECO:0000259" key="2">
    <source>
        <dbReference type="PROSITE" id="PS50125"/>
    </source>
</evidence>
<dbReference type="PROSITE" id="PS50006">
    <property type="entry name" value="FHA_DOMAIN"/>
    <property type="match status" value="1"/>
</dbReference>
<dbReference type="AlphaFoldDB" id="D5CTI6"/>
<dbReference type="EMBL" id="CP001965">
    <property type="protein sequence ID" value="ADE10292.1"/>
    <property type="molecule type" value="Genomic_DNA"/>
</dbReference>
<sequence>MTPIQKNAAILFADISGSTALYDKLGNKLALQLVTRTLEILTMEVTARQGTLIKTIGDAILCTFPNAADAVNAACAMHSTIEGQSPGGELPIHVRIGLHYGDIIYEGGDTYGDAVNIAARVTALTRARQIMTTRAVVDRLPEKMQKHARSVMRTGFRGKEETFDVYQIVWDPEDTMNTRVGMSAYRKPAEPRHELMLQYHQKLITLNEDTKQAVLGRGQGCDLMIRNILASRQHATIEYNFGKFLLMDHSVNGTYIRFGDDQIIQLNHQQIFLHGAGTISLGQSFSESPTDVIEYILQ</sequence>
<dbReference type="KEGG" id="slt:Slit_0050"/>
<dbReference type="eggNOG" id="COG2114">
    <property type="taxonomic scope" value="Bacteria"/>
</dbReference>
<name>D5CTI6_SIDLE</name>
<dbReference type="RefSeq" id="WP_013028191.1">
    <property type="nucleotide sequence ID" value="NC_013959.1"/>
</dbReference>
<dbReference type="Pfam" id="PF00498">
    <property type="entry name" value="FHA"/>
    <property type="match status" value="1"/>
</dbReference>
<dbReference type="Gene3D" id="3.30.70.1230">
    <property type="entry name" value="Nucleotide cyclase"/>
    <property type="match status" value="1"/>
</dbReference>
<dbReference type="Proteomes" id="UP000001625">
    <property type="component" value="Chromosome"/>
</dbReference>
<dbReference type="SMART" id="SM00044">
    <property type="entry name" value="CYCc"/>
    <property type="match status" value="1"/>
</dbReference>
<dbReference type="PROSITE" id="PS50125">
    <property type="entry name" value="GUANYLATE_CYCLASE_2"/>
    <property type="match status" value="1"/>
</dbReference>
<dbReference type="InterPro" id="IPR000253">
    <property type="entry name" value="FHA_dom"/>
</dbReference>
<dbReference type="InterPro" id="IPR008984">
    <property type="entry name" value="SMAD_FHA_dom_sf"/>
</dbReference>
<dbReference type="GO" id="GO:0009190">
    <property type="term" value="P:cyclic nucleotide biosynthetic process"/>
    <property type="evidence" value="ECO:0007669"/>
    <property type="project" value="InterPro"/>
</dbReference>
<feature type="domain" description="Guanylate cyclase" evidence="2">
    <location>
        <begin position="9"/>
        <end position="122"/>
    </location>
</feature>
<dbReference type="Gene3D" id="2.60.200.20">
    <property type="match status" value="1"/>
</dbReference>
<protein>
    <submittedName>
        <fullName evidence="3">Adenylate/guanylate cyclase</fullName>
    </submittedName>
</protein>
<dbReference type="SMART" id="SM00240">
    <property type="entry name" value="FHA"/>
    <property type="match status" value="1"/>
</dbReference>
<dbReference type="GO" id="GO:0035556">
    <property type="term" value="P:intracellular signal transduction"/>
    <property type="evidence" value="ECO:0007669"/>
    <property type="project" value="InterPro"/>
</dbReference>
<dbReference type="InterPro" id="IPR029787">
    <property type="entry name" value="Nucleotide_cyclase"/>
</dbReference>
<dbReference type="GO" id="GO:0004016">
    <property type="term" value="F:adenylate cyclase activity"/>
    <property type="evidence" value="ECO:0007669"/>
    <property type="project" value="UniProtKB-ARBA"/>
</dbReference>
<keyword evidence="4" id="KW-1185">Reference proteome</keyword>
<dbReference type="SUPFAM" id="SSF55073">
    <property type="entry name" value="Nucleotide cyclase"/>
    <property type="match status" value="1"/>
</dbReference>
<evidence type="ECO:0000313" key="3">
    <source>
        <dbReference type="EMBL" id="ADE10292.1"/>
    </source>
</evidence>
<proteinExistence type="predicted"/>
<dbReference type="InterPro" id="IPR001054">
    <property type="entry name" value="A/G_cyclase"/>
</dbReference>
<dbReference type="PANTHER" id="PTHR43081:SF1">
    <property type="entry name" value="ADENYLATE CYCLASE, TERMINAL-DIFFERENTIATION SPECIFIC"/>
    <property type="match status" value="1"/>
</dbReference>
<dbReference type="STRING" id="580332.Slit_0050"/>
<dbReference type="OrthoDB" id="9801841at2"/>
<dbReference type="Pfam" id="PF00211">
    <property type="entry name" value="Guanylate_cyc"/>
    <property type="match status" value="1"/>
</dbReference>
<gene>
    <name evidence="3" type="ordered locus">Slit_0050</name>
</gene>
<evidence type="ECO:0000259" key="1">
    <source>
        <dbReference type="PROSITE" id="PS50006"/>
    </source>
</evidence>
<dbReference type="CDD" id="cd00060">
    <property type="entry name" value="FHA"/>
    <property type="match status" value="1"/>
</dbReference>
<evidence type="ECO:0000313" key="4">
    <source>
        <dbReference type="Proteomes" id="UP000001625"/>
    </source>
</evidence>
<dbReference type="HOGENOM" id="CLU_080930_0_0_4"/>